<accession>A0ABS0EJ43</accession>
<comment type="caution">
    <text evidence="1">The sequence shown here is derived from an EMBL/GenBank/DDBJ whole genome shotgun (WGS) entry which is preliminary data.</text>
</comment>
<sequence>MSNNNHSVRKVVFWVSDWFLPQYFVVVYCSNALRLTFNRIFEFTILSIGLLIKLKEMMTIEQINL</sequence>
<gene>
    <name evidence="1" type="ORF">ITJ86_02135</name>
</gene>
<protein>
    <submittedName>
        <fullName evidence="1">Uncharacterized protein</fullName>
    </submittedName>
</protein>
<organism evidence="1 2">
    <name type="scientific">Winogradskyella marina</name>
    <dbReference type="NCBI Taxonomy" id="2785530"/>
    <lineage>
        <taxon>Bacteria</taxon>
        <taxon>Pseudomonadati</taxon>
        <taxon>Bacteroidota</taxon>
        <taxon>Flavobacteriia</taxon>
        <taxon>Flavobacteriales</taxon>
        <taxon>Flavobacteriaceae</taxon>
        <taxon>Winogradskyella</taxon>
    </lineage>
</organism>
<reference evidence="1 2" key="1">
    <citation type="submission" date="2020-11" db="EMBL/GenBank/DDBJ databases">
        <title>Winogradskyella marina sp. nov., isolated from marine sediment.</title>
        <authorList>
            <person name="Bo J."/>
            <person name="Wang S."/>
            <person name="Song X."/>
            <person name="Du Z."/>
        </authorList>
    </citation>
    <scope>NUCLEOTIDE SEQUENCE [LARGE SCALE GENOMIC DNA]</scope>
    <source>
        <strain evidence="1 2">F6397</strain>
    </source>
</reference>
<keyword evidence="2" id="KW-1185">Reference proteome</keyword>
<proteinExistence type="predicted"/>
<name>A0ABS0EJ43_9FLAO</name>
<evidence type="ECO:0000313" key="1">
    <source>
        <dbReference type="EMBL" id="MBF8148676.1"/>
    </source>
</evidence>
<dbReference type="RefSeq" id="WP_195869951.1">
    <property type="nucleotide sequence ID" value="NZ_JADOET010000001.1"/>
</dbReference>
<evidence type="ECO:0000313" key="2">
    <source>
        <dbReference type="Proteomes" id="UP000611215"/>
    </source>
</evidence>
<dbReference type="Proteomes" id="UP000611215">
    <property type="component" value="Unassembled WGS sequence"/>
</dbReference>
<dbReference type="EMBL" id="JADOET010000001">
    <property type="protein sequence ID" value="MBF8148676.1"/>
    <property type="molecule type" value="Genomic_DNA"/>
</dbReference>